<feature type="transmembrane region" description="Helical" evidence="1">
    <location>
        <begin position="255"/>
        <end position="277"/>
    </location>
</feature>
<feature type="transmembrane region" description="Helical" evidence="1">
    <location>
        <begin position="348"/>
        <end position="370"/>
    </location>
</feature>
<evidence type="ECO:0000313" key="4">
    <source>
        <dbReference type="Proteomes" id="UP001501353"/>
    </source>
</evidence>
<gene>
    <name evidence="3" type="ORF">GCM10022212_16950</name>
</gene>
<sequence>MTDSASHDAHATVPPDGSVFVRLALFGYALLILYASLYPFVGWQSHGLPPLAYVSAPLPHYWTVFDVVTNVAAYMPFGMLLVLAIYPRIRGALALLVVLGAAVLWSGSMEAAQTFLPTRVPSNLDLLTNVGGAVVGGLIGLLSSGFLLGQSRLQLLRRRWFLPEASRGLIVICAWPLAQIYPQGYLFGQGQLMPILSDWVSDLVGNPVDLGGLLRPDLLLSAEQFWLFETIITAFGMTGAVLTLLCLLRKKAPRWMLALLTIVLALAVKSMATALLFAPENAFVWLTPGARGGVLLSLLMLAALAFASQKIQRRSAVLMLLIGLLAVNFIPPNPYFLATLQGWVQGKFLSFNGAAQFLSLVWPFFALWFLMHPVHRVRAAG</sequence>
<dbReference type="RefSeq" id="WP_344762854.1">
    <property type="nucleotide sequence ID" value="NZ_BAAAZE010000008.1"/>
</dbReference>
<accession>A0ABP7T487</accession>
<feature type="transmembrane region" description="Helical" evidence="1">
    <location>
        <begin position="283"/>
        <end position="304"/>
    </location>
</feature>
<protein>
    <submittedName>
        <fullName evidence="3">VanZ family protein</fullName>
    </submittedName>
</protein>
<comment type="caution">
    <text evidence="3">The sequence shown here is derived from an EMBL/GenBank/DDBJ whole genome shotgun (WGS) entry which is preliminary data.</text>
</comment>
<feature type="transmembrane region" description="Helical" evidence="1">
    <location>
        <begin position="225"/>
        <end position="248"/>
    </location>
</feature>
<dbReference type="Pfam" id="PF04892">
    <property type="entry name" value="VanZ"/>
    <property type="match status" value="1"/>
</dbReference>
<evidence type="ECO:0000259" key="2">
    <source>
        <dbReference type="Pfam" id="PF04892"/>
    </source>
</evidence>
<feature type="transmembrane region" description="Helical" evidence="1">
    <location>
        <begin position="20"/>
        <end position="41"/>
    </location>
</feature>
<keyword evidence="1" id="KW-0812">Transmembrane</keyword>
<feature type="transmembrane region" description="Helical" evidence="1">
    <location>
        <begin position="92"/>
        <end position="109"/>
    </location>
</feature>
<organism evidence="3 4">
    <name type="scientific">Actimicrobium antarcticum</name>
    <dbReference type="NCBI Taxonomy" id="1051899"/>
    <lineage>
        <taxon>Bacteria</taxon>
        <taxon>Pseudomonadati</taxon>
        <taxon>Pseudomonadota</taxon>
        <taxon>Betaproteobacteria</taxon>
        <taxon>Burkholderiales</taxon>
        <taxon>Oxalobacteraceae</taxon>
        <taxon>Actimicrobium</taxon>
    </lineage>
</organism>
<name>A0ABP7T487_9BURK</name>
<dbReference type="InterPro" id="IPR006976">
    <property type="entry name" value="VanZ-like"/>
</dbReference>
<keyword evidence="1" id="KW-0472">Membrane</keyword>
<evidence type="ECO:0000256" key="1">
    <source>
        <dbReference type="SAM" id="Phobius"/>
    </source>
</evidence>
<feature type="domain" description="VanZ-like" evidence="2">
    <location>
        <begin position="50"/>
        <end position="140"/>
    </location>
</feature>
<feature type="transmembrane region" description="Helical" evidence="1">
    <location>
        <begin position="316"/>
        <end position="336"/>
    </location>
</feature>
<feature type="transmembrane region" description="Helical" evidence="1">
    <location>
        <begin position="61"/>
        <end position="85"/>
    </location>
</feature>
<feature type="transmembrane region" description="Helical" evidence="1">
    <location>
        <begin position="129"/>
        <end position="148"/>
    </location>
</feature>
<keyword evidence="1" id="KW-1133">Transmembrane helix</keyword>
<dbReference type="EMBL" id="BAAAZE010000008">
    <property type="protein sequence ID" value="GAA4020804.1"/>
    <property type="molecule type" value="Genomic_DNA"/>
</dbReference>
<evidence type="ECO:0000313" key="3">
    <source>
        <dbReference type="EMBL" id="GAA4020804.1"/>
    </source>
</evidence>
<keyword evidence="4" id="KW-1185">Reference proteome</keyword>
<dbReference type="Proteomes" id="UP001501353">
    <property type="component" value="Unassembled WGS sequence"/>
</dbReference>
<reference evidence="4" key="1">
    <citation type="journal article" date="2019" name="Int. J. Syst. Evol. Microbiol.">
        <title>The Global Catalogue of Microorganisms (GCM) 10K type strain sequencing project: providing services to taxonomists for standard genome sequencing and annotation.</title>
        <authorList>
            <consortium name="The Broad Institute Genomics Platform"/>
            <consortium name="The Broad Institute Genome Sequencing Center for Infectious Disease"/>
            <person name="Wu L."/>
            <person name="Ma J."/>
        </authorList>
    </citation>
    <scope>NUCLEOTIDE SEQUENCE [LARGE SCALE GENOMIC DNA]</scope>
    <source>
        <strain evidence="4">JCM 16673</strain>
    </source>
</reference>
<proteinExistence type="predicted"/>